<keyword evidence="1" id="KW-0238">DNA-binding</keyword>
<keyword evidence="4" id="KW-1185">Reference proteome</keyword>
<accession>A0A5R8QJ18</accession>
<comment type="caution">
    <text evidence="3">The sequence shown here is derived from an EMBL/GenBank/DDBJ whole genome shotgun (WGS) entry which is preliminary data.</text>
</comment>
<dbReference type="AlphaFoldDB" id="A0A5R8QJ18"/>
<protein>
    <submittedName>
        <fullName evidence="3">Helix-turn-helix transcriptional regulator</fullName>
    </submittedName>
</protein>
<name>A0A5R8QJ18_9FIRM</name>
<dbReference type="PROSITE" id="PS50943">
    <property type="entry name" value="HTH_CROC1"/>
    <property type="match status" value="1"/>
</dbReference>
<evidence type="ECO:0000256" key="1">
    <source>
        <dbReference type="ARBA" id="ARBA00023125"/>
    </source>
</evidence>
<dbReference type="InterPro" id="IPR043735">
    <property type="entry name" value="DUF5680"/>
</dbReference>
<evidence type="ECO:0000313" key="3">
    <source>
        <dbReference type="EMBL" id="TLG77247.1"/>
    </source>
</evidence>
<dbReference type="Gene3D" id="1.10.260.40">
    <property type="entry name" value="lambda repressor-like DNA-binding domains"/>
    <property type="match status" value="1"/>
</dbReference>
<evidence type="ECO:0000259" key="2">
    <source>
        <dbReference type="PROSITE" id="PS50943"/>
    </source>
</evidence>
<reference evidence="3 4" key="1">
    <citation type="submission" date="2019-05" db="EMBL/GenBank/DDBJ databases">
        <title>Culicoidintestinum kansasii gen. nov., sp. nov. from the gastrointestinal tract of the biting midge, Culicoides sonorensis.</title>
        <authorList>
            <person name="Neupane S."/>
            <person name="Ghosh A."/>
            <person name="Gunther S."/>
            <person name="Martin K."/>
            <person name="Zurek L."/>
        </authorList>
    </citation>
    <scope>NUCLEOTIDE SEQUENCE [LARGE SCALE GENOMIC DNA]</scope>
    <source>
        <strain evidence="3 4">CS-1</strain>
    </source>
</reference>
<dbReference type="PANTHER" id="PTHR46558:SF4">
    <property type="entry name" value="DNA-BIDING PHAGE PROTEIN"/>
    <property type="match status" value="1"/>
</dbReference>
<gene>
    <name evidence="3" type="ORF">FEZ08_01125</name>
</gene>
<dbReference type="SUPFAM" id="SSF47413">
    <property type="entry name" value="lambda repressor-like DNA-binding domains"/>
    <property type="match status" value="1"/>
</dbReference>
<dbReference type="GO" id="GO:0003677">
    <property type="term" value="F:DNA binding"/>
    <property type="evidence" value="ECO:0007669"/>
    <property type="project" value="UniProtKB-KW"/>
</dbReference>
<dbReference type="InterPro" id="IPR010982">
    <property type="entry name" value="Lambda_DNA-bd_dom_sf"/>
</dbReference>
<dbReference type="InParanoid" id="A0A5R8QJ18"/>
<dbReference type="EMBL" id="VBWP01000001">
    <property type="protein sequence ID" value="TLG77247.1"/>
    <property type="molecule type" value="Genomic_DNA"/>
</dbReference>
<dbReference type="SMART" id="SM00530">
    <property type="entry name" value="HTH_XRE"/>
    <property type="match status" value="1"/>
</dbReference>
<dbReference type="Pfam" id="PF18931">
    <property type="entry name" value="DUF5680"/>
    <property type="match status" value="1"/>
</dbReference>
<dbReference type="Proteomes" id="UP000306912">
    <property type="component" value="Unassembled WGS sequence"/>
</dbReference>
<proteinExistence type="predicted"/>
<sequence>MNFQEQLVELRIERGMSQEFLAEKIGVSRQAVAKWELGQAYPDFLNLLALSKVFLISIDRLVRGTEADYQQQDVDMLPAENAEVIAFLLRAKKATYAGHGGEATSSRPASHDLQYAEGELVYIDSYLGSSRFAGEEALWRERRPFWSMNYVGRVLSDDFSSAFLKEALAQVPSDQPYRGPLIYRNGVHTYHCTIQGDFEWFQGHEEIYCNNIKTYECYFHGGLIV</sequence>
<dbReference type="Pfam" id="PF01381">
    <property type="entry name" value="HTH_3"/>
    <property type="match status" value="1"/>
</dbReference>
<dbReference type="OrthoDB" id="9801008at2"/>
<feature type="domain" description="HTH cro/C1-type" evidence="2">
    <location>
        <begin position="7"/>
        <end position="61"/>
    </location>
</feature>
<dbReference type="CDD" id="cd00093">
    <property type="entry name" value="HTH_XRE"/>
    <property type="match status" value="1"/>
</dbReference>
<evidence type="ECO:0000313" key="4">
    <source>
        <dbReference type="Proteomes" id="UP000306912"/>
    </source>
</evidence>
<dbReference type="RefSeq" id="WP_138189855.1">
    <property type="nucleotide sequence ID" value="NZ_VBWP01000001.1"/>
</dbReference>
<organism evidence="3 4">
    <name type="scientific">Culicoidibacter larvae</name>
    <dbReference type="NCBI Taxonomy" id="2579976"/>
    <lineage>
        <taxon>Bacteria</taxon>
        <taxon>Bacillati</taxon>
        <taxon>Bacillota</taxon>
        <taxon>Culicoidibacteria</taxon>
        <taxon>Culicoidibacterales</taxon>
        <taxon>Culicoidibacteraceae</taxon>
        <taxon>Culicoidibacter</taxon>
    </lineage>
</organism>
<dbReference type="PANTHER" id="PTHR46558">
    <property type="entry name" value="TRACRIPTIONAL REGULATORY PROTEIN-RELATED-RELATED"/>
    <property type="match status" value="1"/>
</dbReference>
<dbReference type="InterPro" id="IPR001387">
    <property type="entry name" value="Cro/C1-type_HTH"/>
</dbReference>